<evidence type="ECO:0000313" key="2">
    <source>
        <dbReference type="EMBL" id="NNU26394.1"/>
    </source>
</evidence>
<sequence>MSDDATAVGDQPTDRTTSLAPLDGLDDLPTTEHPARFEAVHEHLRARLDDPEGSRTDGAEA</sequence>
<organism evidence="2 3">
    <name type="scientific">Isoptericola sediminis</name>
    <dbReference type="NCBI Taxonomy" id="2733572"/>
    <lineage>
        <taxon>Bacteria</taxon>
        <taxon>Bacillati</taxon>
        <taxon>Actinomycetota</taxon>
        <taxon>Actinomycetes</taxon>
        <taxon>Micrococcales</taxon>
        <taxon>Promicromonosporaceae</taxon>
        <taxon>Isoptericola</taxon>
    </lineage>
</organism>
<reference evidence="2 3" key="1">
    <citation type="submission" date="2020-05" db="EMBL/GenBank/DDBJ databases">
        <title>Genome sequence of Isoptericola sp. JC619 isolated from Chilika lagoon, India.</title>
        <authorList>
            <person name="Kumar D."/>
            <person name="Appam K."/>
            <person name="Gandham S."/>
            <person name="Uppada J."/>
            <person name="Sasikala C."/>
            <person name="Venkata Ramana C."/>
        </authorList>
    </citation>
    <scope>NUCLEOTIDE SEQUENCE [LARGE SCALE GENOMIC DNA]</scope>
    <source>
        <strain evidence="2 3">JC619</strain>
    </source>
</reference>
<accession>A0A849JUW4</accession>
<proteinExistence type="predicted"/>
<comment type="caution">
    <text evidence="2">The sequence shown here is derived from an EMBL/GenBank/DDBJ whole genome shotgun (WGS) entry which is preliminary data.</text>
</comment>
<dbReference type="EMBL" id="JABFAJ010000003">
    <property type="protein sequence ID" value="NNU26394.1"/>
    <property type="molecule type" value="Genomic_DNA"/>
</dbReference>
<evidence type="ECO:0000313" key="3">
    <source>
        <dbReference type="Proteomes" id="UP000557204"/>
    </source>
</evidence>
<feature type="region of interest" description="Disordered" evidence="1">
    <location>
        <begin position="1"/>
        <end position="32"/>
    </location>
</feature>
<dbReference type="AlphaFoldDB" id="A0A849JUW4"/>
<dbReference type="RefSeq" id="WP_171245879.1">
    <property type="nucleotide sequence ID" value="NZ_JABFAJ010000003.1"/>
</dbReference>
<name>A0A849JUW4_9MICO</name>
<keyword evidence="3" id="KW-1185">Reference proteome</keyword>
<evidence type="ECO:0000256" key="1">
    <source>
        <dbReference type="SAM" id="MobiDB-lite"/>
    </source>
</evidence>
<gene>
    <name evidence="2" type="ORF">HLI28_02385</name>
</gene>
<protein>
    <submittedName>
        <fullName evidence="2">Uncharacterized protein</fullName>
    </submittedName>
</protein>
<dbReference type="Proteomes" id="UP000557204">
    <property type="component" value="Unassembled WGS sequence"/>
</dbReference>